<organism evidence="2 3">
    <name type="scientific">Leucobacter iarius</name>
    <dbReference type="NCBI Taxonomy" id="333963"/>
    <lineage>
        <taxon>Bacteria</taxon>
        <taxon>Bacillati</taxon>
        <taxon>Actinomycetota</taxon>
        <taxon>Actinomycetes</taxon>
        <taxon>Micrococcales</taxon>
        <taxon>Microbacteriaceae</taxon>
        <taxon>Leucobacter</taxon>
    </lineage>
</organism>
<keyword evidence="3" id="KW-1185">Reference proteome</keyword>
<name>A0ABN2L885_9MICO</name>
<protein>
    <submittedName>
        <fullName evidence="2">Uncharacterized protein</fullName>
    </submittedName>
</protein>
<gene>
    <name evidence="2" type="ORF">GCM10009768_03640</name>
</gene>
<dbReference type="Proteomes" id="UP001500851">
    <property type="component" value="Unassembled WGS sequence"/>
</dbReference>
<feature type="region of interest" description="Disordered" evidence="1">
    <location>
        <begin position="1"/>
        <end position="20"/>
    </location>
</feature>
<evidence type="ECO:0000256" key="1">
    <source>
        <dbReference type="SAM" id="MobiDB-lite"/>
    </source>
</evidence>
<dbReference type="EMBL" id="BAAAOB010000001">
    <property type="protein sequence ID" value="GAA1778232.1"/>
    <property type="molecule type" value="Genomic_DNA"/>
</dbReference>
<feature type="region of interest" description="Disordered" evidence="1">
    <location>
        <begin position="44"/>
        <end position="74"/>
    </location>
</feature>
<sequence>MKPNMTGLNHTGFGASSRASRASARVRVTWDALRLLTSFAAAAIPTSLSGNRRGPADIPVPTKGAGDTKMDPGG</sequence>
<comment type="caution">
    <text evidence="2">The sequence shown here is derived from an EMBL/GenBank/DDBJ whole genome shotgun (WGS) entry which is preliminary data.</text>
</comment>
<accession>A0ABN2L885</accession>
<evidence type="ECO:0000313" key="2">
    <source>
        <dbReference type="EMBL" id="GAA1778232.1"/>
    </source>
</evidence>
<proteinExistence type="predicted"/>
<evidence type="ECO:0000313" key="3">
    <source>
        <dbReference type="Proteomes" id="UP001500851"/>
    </source>
</evidence>
<reference evidence="3" key="1">
    <citation type="journal article" date="2019" name="Int. J. Syst. Evol. Microbiol.">
        <title>The Global Catalogue of Microorganisms (GCM) 10K type strain sequencing project: providing services to taxonomists for standard genome sequencing and annotation.</title>
        <authorList>
            <consortium name="The Broad Institute Genomics Platform"/>
            <consortium name="The Broad Institute Genome Sequencing Center for Infectious Disease"/>
            <person name="Wu L."/>
            <person name="Ma J."/>
        </authorList>
    </citation>
    <scope>NUCLEOTIDE SEQUENCE [LARGE SCALE GENOMIC DNA]</scope>
    <source>
        <strain evidence="3">JCM 14736</strain>
    </source>
</reference>